<dbReference type="Proteomes" id="UP001159042">
    <property type="component" value="Unassembled WGS sequence"/>
</dbReference>
<evidence type="ECO:0000259" key="2">
    <source>
        <dbReference type="Pfam" id="PF03732"/>
    </source>
</evidence>
<organism evidence="3 4">
    <name type="scientific">Exocentrus adspersus</name>
    <dbReference type="NCBI Taxonomy" id="1586481"/>
    <lineage>
        <taxon>Eukaryota</taxon>
        <taxon>Metazoa</taxon>
        <taxon>Ecdysozoa</taxon>
        <taxon>Arthropoda</taxon>
        <taxon>Hexapoda</taxon>
        <taxon>Insecta</taxon>
        <taxon>Pterygota</taxon>
        <taxon>Neoptera</taxon>
        <taxon>Endopterygota</taxon>
        <taxon>Coleoptera</taxon>
        <taxon>Polyphaga</taxon>
        <taxon>Cucujiformia</taxon>
        <taxon>Chrysomeloidea</taxon>
        <taxon>Cerambycidae</taxon>
        <taxon>Lamiinae</taxon>
        <taxon>Acanthocinini</taxon>
        <taxon>Exocentrus</taxon>
    </lineage>
</organism>
<gene>
    <name evidence="3" type="ORF">NQ315_012919</name>
</gene>
<evidence type="ECO:0000256" key="1">
    <source>
        <dbReference type="SAM" id="MobiDB-lite"/>
    </source>
</evidence>
<accession>A0AAV8VSI7</accession>
<name>A0AAV8VSI7_9CUCU</name>
<protein>
    <recommendedName>
        <fullName evidence="2">Retrotransposon gag domain-containing protein</fullName>
    </recommendedName>
</protein>
<proteinExistence type="predicted"/>
<feature type="domain" description="Retrotransposon gag" evidence="2">
    <location>
        <begin position="152"/>
        <end position="237"/>
    </location>
</feature>
<evidence type="ECO:0000313" key="3">
    <source>
        <dbReference type="EMBL" id="KAJ8917002.1"/>
    </source>
</evidence>
<feature type="compositionally biased region" description="Polar residues" evidence="1">
    <location>
        <begin position="25"/>
        <end position="36"/>
    </location>
</feature>
<sequence>MATGEEDDVVIGLDEAEREFLRSPGQDNASASTSSRGVRADPASVEVGNLVKALMDSGLMDTVRRVARQQATLTINDLSETTSQRVGDPMVVVHGQAGTSSGSRTLLVGSDVLDYFDPDDADANIERWLYKVDSLRKVHGWSDYEKSTLVQRRLEGSARRWFHQLDSFDLSWDQWKVKLMKAFLRRRDFAVMVEELVDRRKLATETMSTYYHAKLALCDRINIKGADAVSMIIRGLPEGLRANAYAAGCASPEELYNDFLAGLEN</sequence>
<keyword evidence="4" id="KW-1185">Reference proteome</keyword>
<reference evidence="3 4" key="1">
    <citation type="journal article" date="2023" name="Insect Mol. Biol.">
        <title>Genome sequencing provides insights into the evolution of gene families encoding plant cell wall-degrading enzymes in longhorned beetles.</title>
        <authorList>
            <person name="Shin N.R."/>
            <person name="Okamura Y."/>
            <person name="Kirsch R."/>
            <person name="Pauchet Y."/>
        </authorList>
    </citation>
    <scope>NUCLEOTIDE SEQUENCE [LARGE SCALE GENOMIC DNA]</scope>
    <source>
        <strain evidence="3">EAD_L_NR</strain>
    </source>
</reference>
<comment type="caution">
    <text evidence="3">The sequence shown here is derived from an EMBL/GenBank/DDBJ whole genome shotgun (WGS) entry which is preliminary data.</text>
</comment>
<feature type="region of interest" description="Disordered" evidence="1">
    <location>
        <begin position="20"/>
        <end position="41"/>
    </location>
</feature>
<dbReference type="AlphaFoldDB" id="A0AAV8VSI7"/>
<evidence type="ECO:0000313" key="4">
    <source>
        <dbReference type="Proteomes" id="UP001159042"/>
    </source>
</evidence>
<dbReference type="EMBL" id="JANEYG010000036">
    <property type="protein sequence ID" value="KAJ8917002.1"/>
    <property type="molecule type" value="Genomic_DNA"/>
</dbReference>
<dbReference type="InterPro" id="IPR005162">
    <property type="entry name" value="Retrotrans_gag_dom"/>
</dbReference>
<dbReference type="Pfam" id="PF03732">
    <property type="entry name" value="Retrotrans_gag"/>
    <property type="match status" value="1"/>
</dbReference>